<feature type="signal peptide" evidence="1">
    <location>
        <begin position="1"/>
        <end position="20"/>
    </location>
</feature>
<proteinExistence type="predicted"/>
<sequence>MFGLSYKILFFLPIFCLAFAKNSTFSLKTTKCQFISAKNELFCDSYKGNKTCEAIIDSLPLNFTLFAIGEFKATAGQIPLTWFRLFPRKIDNTGWWYYKHMREENKKMSLHSKDKVSKYNTGIVVVDSLCWNQMAQVIKSSSTFDVIQTERYNYGIFAKPFYRVKMIGTLEIL</sequence>
<evidence type="ECO:0000313" key="2">
    <source>
        <dbReference type="EMBL" id="RNA00032.1"/>
    </source>
</evidence>
<evidence type="ECO:0000313" key="3">
    <source>
        <dbReference type="Proteomes" id="UP000276133"/>
    </source>
</evidence>
<comment type="caution">
    <text evidence="2">The sequence shown here is derived from an EMBL/GenBank/DDBJ whole genome shotgun (WGS) entry which is preliminary data.</text>
</comment>
<name>A0A3M7PLP0_BRAPC</name>
<keyword evidence="1" id="KW-0732">Signal</keyword>
<protein>
    <submittedName>
        <fullName evidence="2">Uncharacterized protein</fullName>
    </submittedName>
</protein>
<dbReference type="OrthoDB" id="5961191at2759"/>
<evidence type="ECO:0000256" key="1">
    <source>
        <dbReference type="SAM" id="SignalP"/>
    </source>
</evidence>
<dbReference type="EMBL" id="REGN01009950">
    <property type="protein sequence ID" value="RNA00032.1"/>
    <property type="molecule type" value="Genomic_DNA"/>
</dbReference>
<feature type="chain" id="PRO_5018183156" evidence="1">
    <location>
        <begin position="21"/>
        <end position="173"/>
    </location>
</feature>
<reference evidence="2 3" key="1">
    <citation type="journal article" date="2018" name="Sci. Rep.">
        <title>Genomic signatures of local adaptation to the degree of environmental predictability in rotifers.</title>
        <authorList>
            <person name="Franch-Gras L."/>
            <person name="Hahn C."/>
            <person name="Garcia-Roger E.M."/>
            <person name="Carmona M.J."/>
            <person name="Serra M."/>
            <person name="Gomez A."/>
        </authorList>
    </citation>
    <scope>NUCLEOTIDE SEQUENCE [LARGE SCALE GENOMIC DNA]</scope>
    <source>
        <strain evidence="2">HYR1</strain>
    </source>
</reference>
<dbReference type="Proteomes" id="UP000276133">
    <property type="component" value="Unassembled WGS sequence"/>
</dbReference>
<organism evidence="2 3">
    <name type="scientific">Brachionus plicatilis</name>
    <name type="common">Marine rotifer</name>
    <name type="synonym">Brachionus muelleri</name>
    <dbReference type="NCBI Taxonomy" id="10195"/>
    <lineage>
        <taxon>Eukaryota</taxon>
        <taxon>Metazoa</taxon>
        <taxon>Spiralia</taxon>
        <taxon>Gnathifera</taxon>
        <taxon>Rotifera</taxon>
        <taxon>Eurotatoria</taxon>
        <taxon>Monogononta</taxon>
        <taxon>Pseudotrocha</taxon>
        <taxon>Ploima</taxon>
        <taxon>Brachionidae</taxon>
        <taxon>Brachionus</taxon>
    </lineage>
</organism>
<dbReference type="AlphaFoldDB" id="A0A3M7PLP0"/>
<accession>A0A3M7PLP0</accession>
<gene>
    <name evidence="2" type="ORF">BpHYR1_025377</name>
</gene>
<keyword evidence="3" id="KW-1185">Reference proteome</keyword>